<sequence>MQIEDYLYQKKFYEPLVKAKPTGKKAKDWTLLDRQALGVVKLSLSKNIAYNVVNENTAYDLFKDLFNMLMSVDIKFDDELQALLLFSSSPESWPGTVTAVSGSTGTTKIKFDNIRVLILGEEIRRKTSREYSNSLLSAEDKGRAESKIESRSRIECPKPVASKDMEVHMEIRDYDDTLECCVENTIDDCIMDSGASFYATYCKEELELFKLRSSKVRLADDKTLDIVGVRDVLDEEGYRVGFRDQQWKVAKASLLADRRNKRGSLYIVEVPFDGINATTDGRGDTTLWNQRLGYMSEKGMKILASEGRILDLQKAAVGFCEPCVLGKQKKADLATMLPLLMTTTGREYSIREFIEYCAENRIRM</sequence>
<protein>
    <submittedName>
        <fullName evidence="2">Retrovirus-related Pol polyprotein from transposon TNT 1-94</fullName>
    </submittedName>
</protein>
<dbReference type="InterPro" id="IPR025724">
    <property type="entry name" value="GAG-pre-integrase_dom"/>
</dbReference>
<organism evidence="2">
    <name type="scientific">Tanacetum cinerariifolium</name>
    <name type="common">Dalmatian daisy</name>
    <name type="synonym">Chrysanthemum cinerariifolium</name>
    <dbReference type="NCBI Taxonomy" id="118510"/>
    <lineage>
        <taxon>Eukaryota</taxon>
        <taxon>Viridiplantae</taxon>
        <taxon>Streptophyta</taxon>
        <taxon>Embryophyta</taxon>
        <taxon>Tracheophyta</taxon>
        <taxon>Spermatophyta</taxon>
        <taxon>Magnoliopsida</taxon>
        <taxon>eudicotyledons</taxon>
        <taxon>Gunneridae</taxon>
        <taxon>Pentapetalae</taxon>
        <taxon>asterids</taxon>
        <taxon>campanulids</taxon>
        <taxon>Asterales</taxon>
        <taxon>Asteraceae</taxon>
        <taxon>Asteroideae</taxon>
        <taxon>Anthemideae</taxon>
        <taxon>Anthemidinae</taxon>
        <taxon>Tanacetum</taxon>
    </lineage>
</organism>
<name>A0A6L2MW33_TANCI</name>
<comment type="caution">
    <text evidence="2">The sequence shown here is derived from an EMBL/GenBank/DDBJ whole genome shotgun (WGS) entry which is preliminary data.</text>
</comment>
<feature type="domain" description="GAG-pre-integrase" evidence="1">
    <location>
        <begin position="283"/>
        <end position="328"/>
    </location>
</feature>
<gene>
    <name evidence="2" type="ORF">Tci_048563</name>
</gene>
<reference evidence="2" key="1">
    <citation type="journal article" date="2019" name="Sci. Rep.">
        <title>Draft genome of Tanacetum cinerariifolium, the natural source of mosquito coil.</title>
        <authorList>
            <person name="Yamashiro T."/>
            <person name="Shiraishi A."/>
            <person name="Satake H."/>
            <person name="Nakayama K."/>
        </authorList>
    </citation>
    <scope>NUCLEOTIDE SEQUENCE</scope>
</reference>
<proteinExistence type="predicted"/>
<dbReference type="AlphaFoldDB" id="A0A6L2MW33"/>
<accession>A0A6L2MW33</accession>
<evidence type="ECO:0000259" key="1">
    <source>
        <dbReference type="Pfam" id="PF13976"/>
    </source>
</evidence>
<dbReference type="Pfam" id="PF13976">
    <property type="entry name" value="gag_pre-integrs"/>
    <property type="match status" value="1"/>
</dbReference>
<evidence type="ECO:0000313" key="2">
    <source>
        <dbReference type="EMBL" id="GEU76585.1"/>
    </source>
</evidence>
<dbReference type="EMBL" id="BKCJ010007310">
    <property type="protein sequence ID" value="GEU76585.1"/>
    <property type="molecule type" value="Genomic_DNA"/>
</dbReference>